<evidence type="ECO:0000256" key="5">
    <source>
        <dbReference type="ARBA" id="ARBA00023136"/>
    </source>
</evidence>
<feature type="transmembrane region" description="Helical" evidence="6">
    <location>
        <begin position="414"/>
        <end position="432"/>
    </location>
</feature>
<proteinExistence type="inferred from homology"/>
<dbReference type="GO" id="GO:0005886">
    <property type="term" value="C:plasma membrane"/>
    <property type="evidence" value="ECO:0007669"/>
    <property type="project" value="TreeGrafter"/>
</dbReference>
<dbReference type="PANTHER" id="PTHR30569">
    <property type="entry name" value="CYTOSINE TRANSPORTER CODB"/>
    <property type="match status" value="1"/>
</dbReference>
<keyword evidence="3 6" id="KW-0812">Transmembrane</keyword>
<protein>
    <submittedName>
        <fullName evidence="7">Cytosine permease</fullName>
    </submittedName>
</protein>
<gene>
    <name evidence="7" type="ORF">C4B60_06135</name>
</gene>
<evidence type="ECO:0000256" key="4">
    <source>
        <dbReference type="ARBA" id="ARBA00022989"/>
    </source>
</evidence>
<evidence type="ECO:0000256" key="3">
    <source>
        <dbReference type="ARBA" id="ARBA00022692"/>
    </source>
</evidence>
<comment type="similarity">
    <text evidence="2">Belongs to the purine-cytosine permease (2.A.39) family.</text>
</comment>
<evidence type="ECO:0000256" key="2">
    <source>
        <dbReference type="ARBA" id="ARBA00008974"/>
    </source>
</evidence>
<evidence type="ECO:0000256" key="1">
    <source>
        <dbReference type="ARBA" id="ARBA00004141"/>
    </source>
</evidence>
<dbReference type="AlphaFoldDB" id="A0A2S5GFI3"/>
<dbReference type="Proteomes" id="UP000239047">
    <property type="component" value="Unassembled WGS sequence"/>
</dbReference>
<dbReference type="Pfam" id="PF02133">
    <property type="entry name" value="Transp_cyt_pur"/>
    <property type="match status" value="1"/>
</dbReference>
<organism evidence="7 8">
    <name type="scientific">Jeotgalibacillus proteolyticus</name>
    <dbReference type="NCBI Taxonomy" id="2082395"/>
    <lineage>
        <taxon>Bacteria</taxon>
        <taxon>Bacillati</taxon>
        <taxon>Bacillota</taxon>
        <taxon>Bacilli</taxon>
        <taxon>Bacillales</taxon>
        <taxon>Caryophanaceae</taxon>
        <taxon>Jeotgalibacillus</taxon>
    </lineage>
</organism>
<feature type="transmembrane region" description="Helical" evidence="6">
    <location>
        <begin position="118"/>
        <end position="136"/>
    </location>
</feature>
<name>A0A2S5GFI3_9BACL</name>
<feature type="transmembrane region" description="Helical" evidence="6">
    <location>
        <begin position="351"/>
        <end position="373"/>
    </location>
</feature>
<feature type="transmembrane region" description="Helical" evidence="6">
    <location>
        <begin position="244"/>
        <end position="267"/>
    </location>
</feature>
<dbReference type="GO" id="GO:0015209">
    <property type="term" value="F:cytosine transmembrane transporter activity"/>
    <property type="evidence" value="ECO:0007669"/>
    <property type="project" value="InterPro"/>
</dbReference>
<reference evidence="7 8" key="1">
    <citation type="submission" date="2018-02" db="EMBL/GenBank/DDBJ databases">
        <title>Jeotgalibacillus proteolyticum sp. nov. a protease producing bacterium isolated from ocean sediments of Laizhou Bay.</title>
        <authorList>
            <person name="Li Y."/>
        </authorList>
    </citation>
    <scope>NUCLEOTIDE SEQUENCE [LARGE SCALE GENOMIC DNA]</scope>
    <source>
        <strain evidence="7 8">22-7</strain>
    </source>
</reference>
<feature type="transmembrane region" description="Helical" evidence="6">
    <location>
        <begin position="175"/>
        <end position="193"/>
    </location>
</feature>
<keyword evidence="4 6" id="KW-1133">Transmembrane helix</keyword>
<evidence type="ECO:0000313" key="7">
    <source>
        <dbReference type="EMBL" id="PPA71633.1"/>
    </source>
</evidence>
<keyword evidence="8" id="KW-1185">Reference proteome</keyword>
<accession>A0A2S5GFI3</accession>
<feature type="transmembrane region" description="Helical" evidence="6">
    <location>
        <begin position="34"/>
        <end position="54"/>
    </location>
</feature>
<dbReference type="PANTHER" id="PTHR30569:SF0">
    <property type="entry name" value="CYTOSINE PERMEASE"/>
    <property type="match status" value="1"/>
</dbReference>
<evidence type="ECO:0000313" key="8">
    <source>
        <dbReference type="Proteomes" id="UP000239047"/>
    </source>
</evidence>
<dbReference type="Gene3D" id="1.10.4160.10">
    <property type="entry name" value="Hydantoin permease"/>
    <property type="match status" value="1"/>
</dbReference>
<sequence>MHSIQKKPTIEIERFGLEEIPFQLKQTKWYEYTVLQLAFSVNTGNVLVPALAVLTGGLSVGWAMLSTISGAALAFLLVSLLSMPGAKHGLPAQFVIRTMIGTLLSRYFASPIRSITSLYWFSVQTIGGSIVVIALLKQVTGLSIPILILAPLLSVIMAVLALVGFDAVKKATKWFLPFLFAGQGIMLVLIIQHNLTDQSSFFPKTGEFHTGAFFFYASLAFVQYVSGVSASSDITRYAKTQMHGFLGLLAGNVGGFVITAFLGTFYAASLGTLNPFASAGELTGSPFLLFAVALSALLSMISINLSNAYTGGYSLLNAIPSAGRIKCALLFGAAGTLLSCFPVIVEEAEKYISLLGAAVIPLSAIIVFDYMFIKKRSITDEDLHILLAGKNLMNTKAFMLASFSIPVYLLIPPFASPGFIIFLLVGFSYILVKKAGNQV</sequence>
<dbReference type="OrthoDB" id="2446947at2"/>
<comment type="subcellular location">
    <subcellularLocation>
        <location evidence="1">Membrane</location>
        <topology evidence="1">Multi-pass membrane protein</topology>
    </subcellularLocation>
</comment>
<feature type="transmembrane region" description="Helical" evidence="6">
    <location>
        <begin position="142"/>
        <end position="163"/>
    </location>
</feature>
<dbReference type="EMBL" id="PREZ01000002">
    <property type="protein sequence ID" value="PPA71633.1"/>
    <property type="molecule type" value="Genomic_DNA"/>
</dbReference>
<keyword evidence="5 6" id="KW-0472">Membrane</keyword>
<dbReference type="RefSeq" id="WP_104057122.1">
    <property type="nucleotide sequence ID" value="NZ_PREZ01000002.1"/>
</dbReference>
<dbReference type="InterPro" id="IPR001248">
    <property type="entry name" value="Pur-cyt_permease"/>
</dbReference>
<feature type="transmembrane region" description="Helical" evidence="6">
    <location>
        <begin position="60"/>
        <end position="81"/>
    </location>
</feature>
<feature type="transmembrane region" description="Helical" evidence="6">
    <location>
        <begin position="213"/>
        <end position="232"/>
    </location>
</feature>
<evidence type="ECO:0000256" key="6">
    <source>
        <dbReference type="SAM" id="Phobius"/>
    </source>
</evidence>
<comment type="caution">
    <text evidence="7">The sequence shown here is derived from an EMBL/GenBank/DDBJ whole genome shotgun (WGS) entry which is preliminary data.</text>
</comment>
<feature type="transmembrane region" description="Helical" evidence="6">
    <location>
        <begin position="287"/>
        <end position="306"/>
    </location>
</feature>
<dbReference type="InterPro" id="IPR030191">
    <property type="entry name" value="CodB"/>
</dbReference>